<dbReference type="CDD" id="cd16040">
    <property type="entry name" value="SPRY_PRY_SNTX"/>
    <property type="match status" value="1"/>
</dbReference>
<dbReference type="Proteomes" id="UP000695023">
    <property type="component" value="Unplaced"/>
</dbReference>
<keyword evidence="3" id="KW-0862">Zinc</keyword>
<dbReference type="SMART" id="SM00589">
    <property type="entry name" value="PRY"/>
    <property type="match status" value="1"/>
</dbReference>
<sequence>MPPLFEDFLDQNVGESGGEDGEGDANFDLLNLEDMYDKEEHDSTYPPQQSRSLNGAEFAPPAYSNLYKVCKWAARRAVQGCGRVMGLAVSGERDMCLNLSGLDDAQKAEVMDAAYDPTKAGGAYALCEGDSPNSFQETKVTSSFSGGNLSHNRLTEKGCKILASAISFTASHLKELDLSYNDLLDQGVMELSQASRNPNCGLKTLRLSFCKMTGDGGYSLVLALNSDHCSLKDLDLSFNNLTKEVVKLLTEKQKDLCCSLENLNVDHNEECWVDLKLLRQYACDLTLDPNTASVSIRLTEENRKAEAVPENQPYPDHPERFHEDQVLCEEGLTGRHYWEVEYFSADIAVAYKSINRMPEFSSYSSSDYGFGDNEKSWCFKNPDNFAHNKSFVNFIRSRNSAGVMGVYLDWPAGILSFFEISPDTVTHLYTVHTTFTEPLHPGFAVYFNGSVSLCKIK</sequence>
<gene>
    <name evidence="6" type="primary">LOC102206016</name>
</gene>
<dbReference type="Pfam" id="PF13516">
    <property type="entry name" value="LRR_6"/>
    <property type="match status" value="3"/>
</dbReference>
<dbReference type="AlphaFoldDB" id="A0A9Y6MA08"/>
<keyword evidence="5" id="KW-1185">Reference proteome</keyword>
<evidence type="ECO:0000256" key="1">
    <source>
        <dbReference type="ARBA" id="ARBA00022723"/>
    </source>
</evidence>
<proteinExistence type="predicted"/>
<dbReference type="SUPFAM" id="SSF49899">
    <property type="entry name" value="Concanavalin A-like lectins/glucanases"/>
    <property type="match status" value="1"/>
</dbReference>
<dbReference type="PANTHER" id="PTHR25465">
    <property type="entry name" value="B-BOX DOMAIN CONTAINING"/>
    <property type="match status" value="1"/>
</dbReference>
<evidence type="ECO:0000313" key="6">
    <source>
        <dbReference type="RefSeq" id="XP_013768884.1"/>
    </source>
</evidence>
<dbReference type="SUPFAM" id="SSF52047">
    <property type="entry name" value="RNI-like"/>
    <property type="match status" value="1"/>
</dbReference>
<dbReference type="InterPro" id="IPR051051">
    <property type="entry name" value="E3_ubiq-ligase_TRIM/RNF"/>
</dbReference>
<protein>
    <submittedName>
        <fullName evidence="6">Uncharacterized protein LOC102206016</fullName>
    </submittedName>
</protein>
<dbReference type="Gene3D" id="3.80.10.10">
    <property type="entry name" value="Ribonuclease Inhibitor"/>
    <property type="match status" value="1"/>
</dbReference>
<keyword evidence="1" id="KW-0479">Metal-binding</keyword>
<keyword evidence="2" id="KW-0863">Zinc-finger</keyword>
<dbReference type="PROSITE" id="PS50188">
    <property type="entry name" value="B302_SPRY"/>
    <property type="match status" value="1"/>
</dbReference>
<dbReference type="InterPro" id="IPR032675">
    <property type="entry name" value="LRR_dom_sf"/>
</dbReference>
<dbReference type="GeneID" id="102206016"/>
<evidence type="ECO:0000256" key="3">
    <source>
        <dbReference type="ARBA" id="ARBA00022833"/>
    </source>
</evidence>
<dbReference type="PANTHER" id="PTHR25465:SF14">
    <property type="entry name" value="E3 UBIQUITIN-PROTEIN LIGASE TRIM65"/>
    <property type="match status" value="1"/>
</dbReference>
<accession>A0A9Y6MA08</accession>
<evidence type="ECO:0000256" key="2">
    <source>
        <dbReference type="ARBA" id="ARBA00022771"/>
    </source>
</evidence>
<dbReference type="PRINTS" id="PR01407">
    <property type="entry name" value="BUTYPHLNCDUF"/>
</dbReference>
<dbReference type="InterPro" id="IPR003879">
    <property type="entry name" value="Butyrophylin_SPRY"/>
</dbReference>
<dbReference type="InterPro" id="IPR043136">
    <property type="entry name" value="B30.2/SPRY_sf"/>
</dbReference>
<feature type="domain" description="B30.2/SPRY" evidence="4">
    <location>
        <begin position="264"/>
        <end position="457"/>
    </location>
</feature>
<dbReference type="InterPro" id="IPR001870">
    <property type="entry name" value="B30.2/SPRY"/>
</dbReference>
<dbReference type="RefSeq" id="XP_013768884.1">
    <property type="nucleotide sequence ID" value="XM_013913430.1"/>
</dbReference>
<evidence type="ECO:0000313" key="5">
    <source>
        <dbReference type="Proteomes" id="UP000695023"/>
    </source>
</evidence>
<evidence type="ECO:0000259" key="4">
    <source>
        <dbReference type="PROSITE" id="PS50188"/>
    </source>
</evidence>
<dbReference type="GO" id="GO:0008270">
    <property type="term" value="F:zinc ion binding"/>
    <property type="evidence" value="ECO:0007669"/>
    <property type="project" value="UniProtKB-KW"/>
</dbReference>
<dbReference type="GO" id="GO:0005737">
    <property type="term" value="C:cytoplasm"/>
    <property type="evidence" value="ECO:0007669"/>
    <property type="project" value="UniProtKB-ARBA"/>
</dbReference>
<organism evidence="5 6">
    <name type="scientific">Pundamilia nyererei</name>
    <dbReference type="NCBI Taxonomy" id="303518"/>
    <lineage>
        <taxon>Eukaryota</taxon>
        <taxon>Metazoa</taxon>
        <taxon>Chordata</taxon>
        <taxon>Craniata</taxon>
        <taxon>Vertebrata</taxon>
        <taxon>Euteleostomi</taxon>
        <taxon>Actinopterygii</taxon>
        <taxon>Neopterygii</taxon>
        <taxon>Teleostei</taxon>
        <taxon>Neoteleostei</taxon>
        <taxon>Acanthomorphata</taxon>
        <taxon>Ovalentaria</taxon>
        <taxon>Cichlomorphae</taxon>
        <taxon>Cichliformes</taxon>
        <taxon>Cichlidae</taxon>
        <taxon>African cichlids</taxon>
        <taxon>Pseudocrenilabrinae</taxon>
        <taxon>Haplochromini</taxon>
        <taxon>Pundamilia</taxon>
    </lineage>
</organism>
<dbReference type="InterPro" id="IPR001611">
    <property type="entry name" value="Leu-rich_rpt"/>
</dbReference>
<dbReference type="SMART" id="SM00449">
    <property type="entry name" value="SPRY"/>
    <property type="match status" value="1"/>
</dbReference>
<reference evidence="6" key="1">
    <citation type="submission" date="2025-08" db="UniProtKB">
        <authorList>
            <consortium name="RefSeq"/>
        </authorList>
    </citation>
    <scope>IDENTIFICATION</scope>
</reference>
<dbReference type="InterPro" id="IPR013320">
    <property type="entry name" value="ConA-like_dom_sf"/>
</dbReference>
<dbReference type="Pfam" id="PF13765">
    <property type="entry name" value="PRY"/>
    <property type="match status" value="1"/>
</dbReference>
<dbReference type="Gene3D" id="2.60.120.920">
    <property type="match status" value="1"/>
</dbReference>
<dbReference type="SMART" id="SM00368">
    <property type="entry name" value="LRR_RI"/>
    <property type="match status" value="4"/>
</dbReference>
<dbReference type="InterPro" id="IPR003877">
    <property type="entry name" value="SPRY_dom"/>
</dbReference>
<dbReference type="InterPro" id="IPR006574">
    <property type="entry name" value="PRY"/>
</dbReference>
<name>A0A9Y6MA08_9CICH</name>
<dbReference type="Pfam" id="PF00622">
    <property type="entry name" value="SPRY"/>
    <property type="match status" value="1"/>
</dbReference>